<protein>
    <submittedName>
        <fullName evidence="2">Uncharacterized protein DUF1376</fullName>
    </submittedName>
</protein>
<dbReference type="EMBL" id="QEOB01000005">
    <property type="protein sequence ID" value="PVX84330.1"/>
    <property type="molecule type" value="Genomic_DNA"/>
</dbReference>
<feature type="compositionally biased region" description="Polar residues" evidence="1">
    <location>
        <begin position="219"/>
        <end position="229"/>
    </location>
</feature>
<reference evidence="2 3" key="1">
    <citation type="submission" date="2018-05" db="EMBL/GenBank/DDBJ databases">
        <title>Genomic Encyclopedia of Type Strains, Phase IV (KMG-V): Genome sequencing to study the core and pangenomes of soil and plant-associated prokaryotes.</title>
        <authorList>
            <person name="Whitman W."/>
        </authorList>
    </citation>
    <scope>NUCLEOTIDE SEQUENCE [LARGE SCALE GENOMIC DNA]</scope>
    <source>
        <strain evidence="2 3">SCZa-39</strain>
    </source>
</reference>
<proteinExistence type="predicted"/>
<evidence type="ECO:0000313" key="2">
    <source>
        <dbReference type="EMBL" id="PVX84330.1"/>
    </source>
</evidence>
<organism evidence="2 3">
    <name type="scientific">Paraburkholderia unamae</name>
    <dbReference type="NCBI Taxonomy" id="219649"/>
    <lineage>
        <taxon>Bacteria</taxon>
        <taxon>Pseudomonadati</taxon>
        <taxon>Pseudomonadota</taxon>
        <taxon>Betaproteobacteria</taxon>
        <taxon>Burkholderiales</taxon>
        <taxon>Burkholderiaceae</taxon>
        <taxon>Paraburkholderia</taxon>
    </lineage>
</organism>
<keyword evidence="3" id="KW-1185">Reference proteome</keyword>
<dbReference type="Proteomes" id="UP000245712">
    <property type="component" value="Unassembled WGS sequence"/>
</dbReference>
<gene>
    <name evidence="2" type="ORF">C7402_105171</name>
</gene>
<sequence length="373" mass="40778">MDTLPNPLTPADCDLRDFPFMPLDVVRLRDSDLAIQVSGEEFRAAVLLWCAAWHQVPCGSLPDDDRTLSQLAGFGRVLTEWQKCRDGALRGWLKCSDGRIYHPVVAEKARDGWIAKLKQRFKTECARIKKHCQRHQVPYVEPDFDDWMAAGCPQGQPLSVPKTPPLCLEDKDKLSQGQGGGVPEDNPPMSPTGSGVVPREIDSKGQGEGQGQREGEVNTLGSNDGSGTASRAREIDGVLTAAGISVSLIGWERERGKAARGITASNQQVIDLAALSVSAEELRKAYDSAVADRDVTDDPTPVNAGFVRTFVEKHRRPERPKRESKLSLDAMTDAQREALCRELGISGARPGEYPDQFKARIRARQAELEGAAA</sequence>
<feature type="compositionally biased region" description="Basic and acidic residues" evidence="1">
    <location>
        <begin position="199"/>
        <end position="216"/>
    </location>
</feature>
<evidence type="ECO:0000313" key="3">
    <source>
        <dbReference type="Proteomes" id="UP000245712"/>
    </source>
</evidence>
<dbReference type="Pfam" id="PF07120">
    <property type="entry name" value="DUF1376"/>
    <property type="match status" value="1"/>
</dbReference>
<evidence type="ECO:0000256" key="1">
    <source>
        <dbReference type="SAM" id="MobiDB-lite"/>
    </source>
</evidence>
<dbReference type="RefSeq" id="WP_244314829.1">
    <property type="nucleotide sequence ID" value="NZ_QEOB01000005.1"/>
</dbReference>
<comment type="caution">
    <text evidence="2">The sequence shown here is derived from an EMBL/GenBank/DDBJ whole genome shotgun (WGS) entry which is preliminary data.</text>
</comment>
<feature type="region of interest" description="Disordered" evidence="1">
    <location>
        <begin position="161"/>
        <end position="231"/>
    </location>
</feature>
<dbReference type="InterPro" id="IPR010781">
    <property type="entry name" value="DUF1376"/>
</dbReference>
<name>A0ABX5KPC2_9BURK</name>
<accession>A0ABX5KPC2</accession>